<organism evidence="9 10">
    <name type="scientific">Taxus chinensis</name>
    <name type="common">Chinese yew</name>
    <name type="synonym">Taxus wallichiana var. chinensis</name>
    <dbReference type="NCBI Taxonomy" id="29808"/>
    <lineage>
        <taxon>Eukaryota</taxon>
        <taxon>Viridiplantae</taxon>
        <taxon>Streptophyta</taxon>
        <taxon>Embryophyta</taxon>
        <taxon>Tracheophyta</taxon>
        <taxon>Spermatophyta</taxon>
        <taxon>Pinopsida</taxon>
        <taxon>Pinidae</taxon>
        <taxon>Conifers II</taxon>
        <taxon>Cupressales</taxon>
        <taxon>Taxaceae</taxon>
        <taxon>Taxus</taxon>
    </lineage>
</organism>
<keyword evidence="3" id="KW-0808">Transferase</keyword>
<evidence type="ECO:0000256" key="7">
    <source>
        <dbReference type="ARBA" id="ARBA00022833"/>
    </source>
</evidence>
<feature type="non-terminal residue" evidence="9">
    <location>
        <position position="704"/>
    </location>
</feature>
<proteinExistence type="predicted"/>
<sequence>MQGQRNTMHPIPENFDLGNMPEQSNTNVESHIYQDERINLMAASNLPDYQVSGNGSNCNFRNIGNHASSSTFVDGWASGSATASESENAAGEGCDVEDKMSISWNSVSNMQSTSRIDERQLLDTNFHPSESGTVNILNNSLMDDHLHLNPSCSYGTTSDGNSFDFIANRTPVGNEGRSYIDPSCFPHPTVLVGSEPEQMAFASSTTVGCLAENSIGRANHITEGRRVSCKRKNAEGISSSSSLDPSPSSQWDGGNLRFTIPGRQNIGNSLSISVPVPATMLPDERPLEEPVIPRPGAAVSDVAPDYRCGFSMVGQSDGSQRNVRVRFNSAHQPEPNFPHIWPFGNAGRATPDLQPHSSHSRRVLTGNLSADMGSTGGSNSGPLRQSSMFHASSSIQRSLHSLGRNDNSSMPRVGNPSISGAVGGQRSLSMQEETSSRNIMMGNTNNAWLVAGTDSRPANHDSGNWTPVNRNTNEPRSHSSMLHPPPVMPWGPQHMPFTQVPRRSSGGVQGSGSSTINRSSQSGYIHPSRTGHTSSSSENLLPPGTGSQGPQYIRSALLMERQGEGILGVPFGSLQAFAAEGDGRNRLMSEIRNVLELMRRGENLRFEDILILDQSAFYNAADIHDQHRDMRLDVDNMTYEELLALEERIGNVSTGLTEETVCKNLKKILYVAGTESFAVESSKKQPEDELCSICREEYMDKDEL</sequence>
<dbReference type="PANTHER" id="PTHR22937">
    <property type="entry name" value="E3 UBIQUITIN-PROTEIN LIGASE RNF165"/>
    <property type="match status" value="1"/>
</dbReference>
<evidence type="ECO:0000256" key="6">
    <source>
        <dbReference type="ARBA" id="ARBA00022786"/>
    </source>
</evidence>
<dbReference type="InterPro" id="IPR045191">
    <property type="entry name" value="MBR1/2-like"/>
</dbReference>
<feature type="compositionally biased region" description="Polar residues" evidence="8">
    <location>
        <begin position="530"/>
        <end position="539"/>
    </location>
</feature>
<comment type="catalytic activity">
    <reaction evidence="1">
        <text>S-ubiquitinyl-[E2 ubiquitin-conjugating enzyme]-L-cysteine + [acceptor protein]-L-lysine = [E2 ubiquitin-conjugating enzyme]-L-cysteine + N(6)-ubiquitinyl-[acceptor protein]-L-lysine.</text>
        <dbReference type="EC" id="2.3.2.27"/>
    </reaction>
</comment>
<evidence type="ECO:0000313" key="10">
    <source>
        <dbReference type="Proteomes" id="UP000824469"/>
    </source>
</evidence>
<dbReference type="OMA" id="HIFWNNM"/>
<feature type="compositionally biased region" description="Polar residues" evidence="8">
    <location>
        <begin position="461"/>
        <end position="480"/>
    </location>
</feature>
<dbReference type="EC" id="2.3.2.27" evidence="2"/>
<protein>
    <recommendedName>
        <fullName evidence="2">RING-type E3 ubiquitin transferase</fullName>
        <ecNumber evidence="2">2.3.2.27</ecNumber>
    </recommendedName>
</protein>
<evidence type="ECO:0000313" key="9">
    <source>
        <dbReference type="EMBL" id="KAH9311665.1"/>
    </source>
</evidence>
<gene>
    <name evidence="9" type="ORF">KI387_026700</name>
</gene>
<accession>A0AA38FX87</accession>
<feature type="compositionally biased region" description="Polar residues" evidence="8">
    <location>
        <begin position="391"/>
        <end position="410"/>
    </location>
</feature>
<keyword evidence="7" id="KW-0862">Zinc</keyword>
<evidence type="ECO:0000256" key="1">
    <source>
        <dbReference type="ARBA" id="ARBA00000900"/>
    </source>
</evidence>
<feature type="region of interest" description="Disordered" evidence="8">
    <location>
        <begin position="454"/>
        <end position="549"/>
    </location>
</feature>
<keyword evidence="6" id="KW-0833">Ubl conjugation pathway</keyword>
<keyword evidence="10" id="KW-1185">Reference proteome</keyword>
<name>A0AA38FX87_TAXCH</name>
<feature type="region of interest" description="Disordered" evidence="8">
    <location>
        <begin position="1"/>
        <end position="20"/>
    </location>
</feature>
<keyword evidence="5" id="KW-0863">Zinc-finger</keyword>
<feature type="compositionally biased region" description="Low complexity" evidence="8">
    <location>
        <begin position="238"/>
        <end position="249"/>
    </location>
</feature>
<feature type="region of interest" description="Disordered" evidence="8">
    <location>
        <begin position="391"/>
        <end position="434"/>
    </location>
</feature>
<dbReference type="EMBL" id="JAHRHJ020000006">
    <property type="protein sequence ID" value="KAH9311665.1"/>
    <property type="molecule type" value="Genomic_DNA"/>
</dbReference>
<dbReference type="GO" id="GO:0008270">
    <property type="term" value="F:zinc ion binding"/>
    <property type="evidence" value="ECO:0007669"/>
    <property type="project" value="UniProtKB-KW"/>
</dbReference>
<evidence type="ECO:0000256" key="5">
    <source>
        <dbReference type="ARBA" id="ARBA00022771"/>
    </source>
</evidence>
<dbReference type="PANTHER" id="PTHR22937:SF65">
    <property type="entry name" value="E3 UBIQUITIN-PROTEIN LIGASE ARK2C"/>
    <property type="match status" value="1"/>
</dbReference>
<dbReference type="AlphaFoldDB" id="A0AA38FX87"/>
<keyword evidence="4" id="KW-0479">Metal-binding</keyword>
<evidence type="ECO:0000256" key="8">
    <source>
        <dbReference type="SAM" id="MobiDB-lite"/>
    </source>
</evidence>
<dbReference type="GO" id="GO:0061630">
    <property type="term" value="F:ubiquitin protein ligase activity"/>
    <property type="evidence" value="ECO:0007669"/>
    <property type="project" value="UniProtKB-EC"/>
</dbReference>
<feature type="region of interest" description="Disordered" evidence="8">
    <location>
        <begin position="226"/>
        <end position="254"/>
    </location>
</feature>
<evidence type="ECO:0000256" key="2">
    <source>
        <dbReference type="ARBA" id="ARBA00012483"/>
    </source>
</evidence>
<feature type="region of interest" description="Disordered" evidence="8">
    <location>
        <begin position="367"/>
        <end position="386"/>
    </location>
</feature>
<comment type="caution">
    <text evidence="9">The sequence shown here is derived from an EMBL/GenBank/DDBJ whole genome shotgun (WGS) entry which is preliminary data.</text>
</comment>
<dbReference type="Proteomes" id="UP000824469">
    <property type="component" value="Unassembled WGS sequence"/>
</dbReference>
<evidence type="ECO:0000256" key="3">
    <source>
        <dbReference type="ARBA" id="ARBA00022679"/>
    </source>
</evidence>
<evidence type="ECO:0000256" key="4">
    <source>
        <dbReference type="ARBA" id="ARBA00022723"/>
    </source>
</evidence>
<reference evidence="9 10" key="1">
    <citation type="journal article" date="2021" name="Nat. Plants">
        <title>The Taxus genome provides insights into paclitaxel biosynthesis.</title>
        <authorList>
            <person name="Xiong X."/>
            <person name="Gou J."/>
            <person name="Liao Q."/>
            <person name="Li Y."/>
            <person name="Zhou Q."/>
            <person name="Bi G."/>
            <person name="Li C."/>
            <person name="Du R."/>
            <person name="Wang X."/>
            <person name="Sun T."/>
            <person name="Guo L."/>
            <person name="Liang H."/>
            <person name="Lu P."/>
            <person name="Wu Y."/>
            <person name="Zhang Z."/>
            <person name="Ro D.K."/>
            <person name="Shang Y."/>
            <person name="Huang S."/>
            <person name="Yan J."/>
        </authorList>
    </citation>
    <scope>NUCLEOTIDE SEQUENCE [LARGE SCALE GENOMIC DNA]</scope>
    <source>
        <strain evidence="9">Ta-2019</strain>
    </source>
</reference>